<protein>
    <recommendedName>
        <fullName evidence="2">DUF3071 domain-containing protein</fullName>
    </recommendedName>
</protein>
<name>E6JYV6_PARDN</name>
<dbReference type="RefSeq" id="WP_006289284.1">
    <property type="nucleotide sequence ID" value="NZ_AP012333.1"/>
</dbReference>
<reference evidence="3 4" key="1">
    <citation type="submission" date="2010-12" db="EMBL/GenBank/DDBJ databases">
        <authorList>
            <person name="Muzny D."/>
            <person name="Qin X."/>
            <person name="Buhay C."/>
            <person name="Dugan-Rocha S."/>
            <person name="Ding Y."/>
            <person name="Chen G."/>
            <person name="Hawes A."/>
            <person name="Holder M."/>
            <person name="Jhangiani S."/>
            <person name="Johnson A."/>
            <person name="Khan Z."/>
            <person name="Li Z."/>
            <person name="Liu W."/>
            <person name="Liu X."/>
            <person name="Perez L."/>
            <person name="Shen H."/>
            <person name="Wang Q."/>
            <person name="Watt J."/>
            <person name="Xi L."/>
            <person name="Xin Y."/>
            <person name="Zhou J."/>
            <person name="Deng J."/>
            <person name="Jiang H."/>
            <person name="Liu Y."/>
            <person name="Qu J."/>
            <person name="Song X.-Z."/>
            <person name="Zhang L."/>
            <person name="Villasana D."/>
            <person name="Johnson A."/>
            <person name="Liu J."/>
            <person name="Liyanage D."/>
            <person name="Lorensuhewa L."/>
            <person name="Robinson T."/>
            <person name="Song A."/>
            <person name="Song B.-B."/>
            <person name="Dinh H."/>
            <person name="Thornton R."/>
            <person name="Coyle M."/>
            <person name="Francisco L."/>
            <person name="Jackson L."/>
            <person name="Javaid M."/>
            <person name="Korchina V."/>
            <person name="Kovar C."/>
            <person name="Mata R."/>
            <person name="Mathew T."/>
            <person name="Ngo R."/>
            <person name="Nguyen L."/>
            <person name="Nguyen N."/>
            <person name="Okwuonu G."/>
            <person name="Ongeri F."/>
            <person name="Pham C."/>
            <person name="Simmons D."/>
            <person name="Wilczek-Boney K."/>
            <person name="Hale W."/>
            <person name="Jakkamsetti A."/>
            <person name="Pham P."/>
            <person name="Ruth R."/>
            <person name="San Lucas F."/>
            <person name="Warren J."/>
            <person name="Zhang J."/>
            <person name="Zhao Z."/>
            <person name="Zhou C."/>
            <person name="Zhu D."/>
            <person name="Lee S."/>
            <person name="Bess C."/>
            <person name="Blankenburg K."/>
            <person name="Forbes L."/>
            <person name="Fu Q."/>
            <person name="Gubbala S."/>
            <person name="Hirani K."/>
            <person name="Jayaseelan J.C."/>
            <person name="Lara F."/>
            <person name="Munidasa M."/>
            <person name="Palculict T."/>
            <person name="Patil S."/>
            <person name="Pu L.-L."/>
            <person name="Saada N."/>
            <person name="Tang L."/>
            <person name="Weissenberger G."/>
            <person name="Zhu Y."/>
            <person name="Hemphill L."/>
            <person name="Shang Y."/>
            <person name="Youmans B."/>
            <person name="Ayvaz T."/>
            <person name="Ross M."/>
            <person name="Santibanez J."/>
            <person name="Aqrawi P."/>
            <person name="Gross S."/>
            <person name="Joshi V."/>
            <person name="Fowler G."/>
            <person name="Nazareth L."/>
            <person name="Reid J."/>
            <person name="Worley K."/>
            <person name="Petrosino J."/>
            <person name="Highlander S."/>
            <person name="Gibbs R."/>
        </authorList>
    </citation>
    <scope>NUCLEOTIDE SEQUENCE [LARGE SCALE GENOMIC DNA]</scope>
    <source>
        <strain evidence="3 4">DSM 10105</strain>
    </source>
</reference>
<feature type="compositionally biased region" description="Basic residues" evidence="1">
    <location>
        <begin position="388"/>
        <end position="403"/>
    </location>
</feature>
<dbReference type="EMBL" id="AEON01000001">
    <property type="protein sequence ID" value="EFT83891.1"/>
    <property type="molecule type" value="Genomic_DNA"/>
</dbReference>
<feature type="compositionally biased region" description="Low complexity" evidence="1">
    <location>
        <begin position="295"/>
        <end position="328"/>
    </location>
</feature>
<feature type="region of interest" description="Disordered" evidence="1">
    <location>
        <begin position="221"/>
        <end position="417"/>
    </location>
</feature>
<dbReference type="KEGG" id="pdo:PSDT_0739"/>
<feature type="compositionally biased region" description="Basic and acidic residues" evidence="1">
    <location>
        <begin position="260"/>
        <end position="279"/>
    </location>
</feature>
<organism evidence="3 4">
    <name type="scientific">Parascardovia denticolens DSM 10105 = JCM 12538</name>
    <dbReference type="NCBI Taxonomy" id="864564"/>
    <lineage>
        <taxon>Bacteria</taxon>
        <taxon>Bacillati</taxon>
        <taxon>Actinomycetota</taxon>
        <taxon>Actinomycetes</taxon>
        <taxon>Bifidobacteriales</taxon>
        <taxon>Bifidobacteriaceae</taxon>
        <taxon>Parascardovia</taxon>
    </lineage>
</organism>
<proteinExistence type="predicted"/>
<dbReference type="AlphaFoldDB" id="E6JYV6"/>
<evidence type="ECO:0000313" key="3">
    <source>
        <dbReference type="EMBL" id="EFT83891.1"/>
    </source>
</evidence>
<evidence type="ECO:0000313" key="4">
    <source>
        <dbReference type="Proteomes" id="UP000004946"/>
    </source>
</evidence>
<accession>E6JYV6</accession>
<feature type="compositionally biased region" description="Low complexity" evidence="1">
    <location>
        <begin position="350"/>
        <end position="368"/>
    </location>
</feature>
<sequence length="417" mass="45737">MVDETRNQALFVKVDPSGDLIFEEKESHRQFAVRISDELEQGILAARQIMSDQQGPAHPHQFRTLPIREIQQLTREGRSPEEIRRDFDVDLALIRRFAQQVEQEKSYTIAQFLNSSFKTDKKQLVPPSVEDILTRSIENYGLDYEDVSWKATRVGRDPWHIMATVTSEDGRQATAEWTFNPRNNDIVCLNKTARKLFGLFGTDNSPVDHELFGLTVADDSSAPASSFSIKARGPLTPQWMNVEEEGKPSAGEEAGEKEEGEGAQKKEQGKAQARMDRDGSLASGFSGDDGDEGDSTTTNVQEEAGEAAQAGSSRDPKPSKSSKSVKPSLFDFAHKNRPINKDRPTEANLTADPASPSSDPSSSSPSTSGDSEQGQKPGSANEGGAKGKAAKTAKKQPARKTRSRSAIPQWDEILFGN</sequence>
<dbReference type="HOGENOM" id="CLU_021151_2_2_11"/>
<comment type="caution">
    <text evidence="3">The sequence shown here is derived from an EMBL/GenBank/DDBJ whole genome shotgun (WGS) entry which is preliminary data.</text>
</comment>
<gene>
    <name evidence="3" type="ORF">HMPREF0620_0896</name>
</gene>
<dbReference type="Pfam" id="PF11268">
    <property type="entry name" value="DUF3071"/>
    <property type="match status" value="1"/>
</dbReference>
<evidence type="ECO:0000256" key="1">
    <source>
        <dbReference type="SAM" id="MobiDB-lite"/>
    </source>
</evidence>
<feature type="domain" description="DUF3071" evidence="2">
    <location>
        <begin position="10"/>
        <end position="179"/>
    </location>
</feature>
<dbReference type="InterPro" id="IPR047682">
    <property type="entry name" value="SepH-like"/>
</dbReference>
<keyword evidence="4" id="KW-1185">Reference proteome</keyword>
<dbReference type="eggNOG" id="ENOG5030HS9">
    <property type="taxonomic scope" value="Bacteria"/>
</dbReference>
<dbReference type="Proteomes" id="UP000004946">
    <property type="component" value="Chromosome"/>
</dbReference>
<dbReference type="InterPro" id="IPR021421">
    <property type="entry name" value="DUF3071"/>
</dbReference>
<dbReference type="NCBIfam" id="NF040712">
    <property type="entry name" value="SepH"/>
    <property type="match status" value="1"/>
</dbReference>
<evidence type="ECO:0000259" key="2">
    <source>
        <dbReference type="Pfam" id="PF11268"/>
    </source>
</evidence>
<dbReference type="PATRIC" id="fig|864564.6.peg.816"/>